<reference evidence="4" key="1">
    <citation type="submission" date="2016-06" db="UniProtKB">
        <authorList>
            <consortium name="WormBaseParasite"/>
        </authorList>
    </citation>
    <scope>IDENTIFICATION</scope>
</reference>
<dbReference type="WBParaSite" id="GPUH_0000404901-mRNA-1">
    <property type="protein sequence ID" value="GPUH_0000404901-mRNA-1"/>
    <property type="gene ID" value="GPUH_0000404901"/>
</dbReference>
<evidence type="ECO:0000259" key="1">
    <source>
        <dbReference type="Pfam" id="PF12215"/>
    </source>
</evidence>
<dbReference type="AlphaFoldDB" id="A0A183D5Q1"/>
<dbReference type="Pfam" id="PF12215">
    <property type="entry name" value="Glyco_hydr_116N"/>
    <property type="match status" value="1"/>
</dbReference>
<evidence type="ECO:0000313" key="2">
    <source>
        <dbReference type="EMBL" id="VDK42100.1"/>
    </source>
</evidence>
<organism evidence="4">
    <name type="scientific">Gongylonema pulchrum</name>
    <dbReference type="NCBI Taxonomy" id="637853"/>
    <lineage>
        <taxon>Eukaryota</taxon>
        <taxon>Metazoa</taxon>
        <taxon>Ecdysozoa</taxon>
        <taxon>Nematoda</taxon>
        <taxon>Chromadorea</taxon>
        <taxon>Rhabditida</taxon>
        <taxon>Spirurina</taxon>
        <taxon>Spiruromorpha</taxon>
        <taxon>Spiruroidea</taxon>
        <taxon>Gongylonematidae</taxon>
        <taxon>Gongylonema</taxon>
    </lineage>
</organism>
<proteinExistence type="predicted"/>
<evidence type="ECO:0000313" key="3">
    <source>
        <dbReference type="Proteomes" id="UP000271098"/>
    </source>
</evidence>
<dbReference type="OrthoDB" id="730489at2759"/>
<dbReference type="InterPro" id="IPR024462">
    <property type="entry name" value="GH116_N"/>
</dbReference>
<feature type="domain" description="Glycosyl-hydrolase family 116 N-terminal" evidence="1">
    <location>
        <begin position="28"/>
        <end position="109"/>
    </location>
</feature>
<evidence type="ECO:0000313" key="4">
    <source>
        <dbReference type="WBParaSite" id="GPUH_0000404901-mRNA-1"/>
    </source>
</evidence>
<dbReference type="EMBL" id="UYRT01007325">
    <property type="protein sequence ID" value="VDK42100.1"/>
    <property type="molecule type" value="Genomic_DNA"/>
</dbReference>
<reference evidence="2 3" key="2">
    <citation type="submission" date="2018-11" db="EMBL/GenBank/DDBJ databases">
        <authorList>
            <consortium name="Pathogen Informatics"/>
        </authorList>
    </citation>
    <scope>NUCLEOTIDE SEQUENCE [LARGE SCALE GENOMIC DNA]</scope>
</reference>
<dbReference type="Proteomes" id="UP000271098">
    <property type="component" value="Unassembled WGS sequence"/>
</dbReference>
<accession>A0A183D5Q1</accession>
<sequence>MVKRIFGYVGSLQNRKLAFSNWVIKLQKDISLSRATFDPTSDGSSLWSALAEYGHLDNEGIFVERCDELGVALCAENSVEAQSSIDVEFILVWDMPVIKFGAGKREYKR</sequence>
<keyword evidence="3" id="KW-1185">Reference proteome</keyword>
<protein>
    <submittedName>
        <fullName evidence="4">Glyco_hydr_116N domain-containing protein</fullName>
    </submittedName>
</protein>
<name>A0A183D5Q1_9BILA</name>
<gene>
    <name evidence="2" type="ORF">GPUH_LOCUS4042</name>
</gene>